<organism evidence="2 3">
    <name type="scientific">Exophiala dermatitidis</name>
    <name type="common">Black yeast-like fungus</name>
    <name type="synonym">Wangiella dermatitidis</name>
    <dbReference type="NCBI Taxonomy" id="5970"/>
    <lineage>
        <taxon>Eukaryota</taxon>
        <taxon>Fungi</taxon>
        <taxon>Dikarya</taxon>
        <taxon>Ascomycota</taxon>
        <taxon>Pezizomycotina</taxon>
        <taxon>Eurotiomycetes</taxon>
        <taxon>Chaetothyriomycetidae</taxon>
        <taxon>Chaetothyriales</taxon>
        <taxon>Herpotrichiellaceae</taxon>
        <taxon>Exophiala</taxon>
    </lineage>
</organism>
<dbReference type="Gene3D" id="1.25.40.10">
    <property type="entry name" value="Tetratricopeptide repeat domain"/>
    <property type="match status" value="2"/>
</dbReference>
<dbReference type="PANTHER" id="PTHR47936:SF5">
    <property type="entry name" value="PENTACOTRIPEPTIDE-REPEAT REGION OF PRORP DOMAIN-CONTAINING PROTEIN"/>
    <property type="match status" value="1"/>
</dbReference>
<evidence type="ECO:0000256" key="1">
    <source>
        <dbReference type="ARBA" id="ARBA00022737"/>
    </source>
</evidence>
<dbReference type="GO" id="GO:0031930">
    <property type="term" value="P:mitochondria-nucleus signaling pathway"/>
    <property type="evidence" value="ECO:0007669"/>
    <property type="project" value="TreeGrafter"/>
</dbReference>
<proteinExistence type="predicted"/>
<protein>
    <submittedName>
        <fullName evidence="2">Uncharacterized protein</fullName>
    </submittedName>
</protein>
<reference evidence="2" key="1">
    <citation type="submission" date="2023-01" db="EMBL/GenBank/DDBJ databases">
        <title>Exophiala dermititidis isolated from Cystic Fibrosis Patient.</title>
        <authorList>
            <person name="Kurbessoian T."/>
            <person name="Crocker A."/>
            <person name="Murante D."/>
            <person name="Hogan D.A."/>
            <person name="Stajich J.E."/>
        </authorList>
    </citation>
    <scope>NUCLEOTIDE SEQUENCE</scope>
    <source>
        <strain evidence="2">Ex8</strain>
    </source>
</reference>
<evidence type="ECO:0000313" key="3">
    <source>
        <dbReference type="Proteomes" id="UP001161757"/>
    </source>
</evidence>
<keyword evidence="1" id="KW-0677">Repeat</keyword>
<dbReference type="AlphaFoldDB" id="A0AAN6EKF6"/>
<dbReference type="Proteomes" id="UP001161757">
    <property type="component" value="Unassembled WGS sequence"/>
</dbReference>
<gene>
    <name evidence="2" type="ORF">HRR80_009057</name>
</gene>
<accession>A0AAN6EKF6</accession>
<evidence type="ECO:0000313" key="2">
    <source>
        <dbReference type="EMBL" id="KAJ8986932.1"/>
    </source>
</evidence>
<dbReference type="InterPro" id="IPR011990">
    <property type="entry name" value="TPR-like_helical_dom_sf"/>
</dbReference>
<comment type="caution">
    <text evidence="2">The sequence shown here is derived from an EMBL/GenBank/DDBJ whole genome shotgun (WGS) entry which is preliminary data.</text>
</comment>
<name>A0AAN6EKF6_EXODE</name>
<sequence>MKSSNLTRGVFRAILRNKPYLPVSRNCERRFGRRVPHRFDATTYNLHQRRGLFGLNFGNAENSFHGARGTPANVERALSKLVDVVRARRTDSRLPPEEQIVDAFRFLFASQVESPRPLTRNEVFLATEAFKHLQERGHILSGNPKTSLSEEDLENVLLALASSSGRERFRTDARTLATYIFDALKENFGAAADLRPPSEHGQYPAQESLLATYITVLSSTGSSHDALELLRQYPESSERYSLPLWVAVLKGLAKEGKIQEFWDAVREAQNTVGPFDAVSQEILTTFFAEHNEVHQLKKLFDLPLEDGQVPTTASLVKAVDCAIVNGELEWASRLVPTLQGRTDLGDMAGTLLLWHAVHHSNVEHIRRRIEQLAESGVTDAVSMKAINRLIDYAYSQNEPDDASHFIQLAESLGLRPDAKTRSLQLAYQLKRGDRAAAAQTFELLSREDLPADRCDVPVLNHYISALSFSNDHEYTRLMQVVDHVLESGADLEAEAIAGLCHVFLQKDELEEATGLLRHRLDFYPMDERARIAAVFRQFIVDPAVKAQRAFNAYELFRHAFPESTVQERLPLMQSFFDRGRPDLACLVFGHMRQQEDPQARPTADAYAKCFEGVAKCKDIDGLQMVYNMLKLDLQVEQTTRIHNALMAAYTECLQPFVAIIDHFWKIMDSREGPTLSSFMLALRACEKWIPQGGHQARHIMALMQSFNLNITKEIYDCYIGALAGQSEFENVVELIDNMENDIGEPPDAFTIGTFYNAIPWQYRKDEVEDWARKAYPDLWEELESYGDEIDEEWEIRYFKIDRSIDMDDELLFGPGEYHPALAEETKTMLETPAT</sequence>
<dbReference type="PANTHER" id="PTHR47936">
    <property type="entry name" value="PPR_LONG DOMAIN-CONTAINING PROTEIN"/>
    <property type="match status" value="1"/>
</dbReference>
<dbReference type="EMBL" id="JAJGCB010000030">
    <property type="protein sequence ID" value="KAJ8986932.1"/>
    <property type="molecule type" value="Genomic_DNA"/>
</dbReference>